<dbReference type="CDD" id="cd01335">
    <property type="entry name" value="Radical_SAM"/>
    <property type="match status" value="1"/>
</dbReference>
<dbReference type="SFLD" id="SFLDG01123">
    <property type="entry name" value="methyltransferase_(Class_B)"/>
    <property type="match status" value="1"/>
</dbReference>
<organism evidence="7 8">
    <name type="scientific">Candidatus Raymondbacteria bacterium RIFOXYD12_FULL_49_13</name>
    <dbReference type="NCBI Taxonomy" id="1817890"/>
    <lineage>
        <taxon>Bacteria</taxon>
        <taxon>Raymondiibacteriota</taxon>
    </lineage>
</organism>
<dbReference type="SUPFAM" id="SSF102114">
    <property type="entry name" value="Radical SAM enzymes"/>
    <property type="match status" value="1"/>
</dbReference>
<dbReference type="SMART" id="SM00729">
    <property type="entry name" value="Elp3"/>
    <property type="match status" value="1"/>
</dbReference>
<dbReference type="GO" id="GO:0051539">
    <property type="term" value="F:4 iron, 4 sulfur cluster binding"/>
    <property type="evidence" value="ECO:0007669"/>
    <property type="project" value="UniProtKB-KW"/>
</dbReference>
<gene>
    <name evidence="7" type="ORF">A2519_16950</name>
</gene>
<feature type="domain" description="Radical SAM core" evidence="6">
    <location>
        <begin position="171"/>
        <end position="412"/>
    </location>
</feature>
<evidence type="ECO:0000259" key="6">
    <source>
        <dbReference type="PROSITE" id="PS51918"/>
    </source>
</evidence>
<name>A0A1F7F351_UNCRA</name>
<keyword evidence="3" id="KW-0479">Metal-binding</keyword>
<dbReference type="GO" id="GO:0005829">
    <property type="term" value="C:cytosol"/>
    <property type="evidence" value="ECO:0007669"/>
    <property type="project" value="TreeGrafter"/>
</dbReference>
<dbReference type="InterPro" id="IPR007197">
    <property type="entry name" value="rSAM"/>
</dbReference>
<dbReference type="PANTHER" id="PTHR43409">
    <property type="entry name" value="ANAEROBIC MAGNESIUM-PROTOPORPHYRIN IX MONOMETHYL ESTER CYCLASE-RELATED"/>
    <property type="match status" value="1"/>
</dbReference>
<keyword evidence="5" id="KW-0411">Iron-sulfur</keyword>
<evidence type="ECO:0000256" key="4">
    <source>
        <dbReference type="ARBA" id="ARBA00023004"/>
    </source>
</evidence>
<dbReference type="InterPro" id="IPR034466">
    <property type="entry name" value="Methyltransferase_Class_B"/>
</dbReference>
<dbReference type="InterPro" id="IPR006638">
    <property type="entry name" value="Elp3/MiaA/NifB-like_rSAM"/>
</dbReference>
<accession>A0A1F7F351</accession>
<keyword evidence="4" id="KW-0408">Iron</keyword>
<evidence type="ECO:0000256" key="2">
    <source>
        <dbReference type="ARBA" id="ARBA00022691"/>
    </source>
</evidence>
<dbReference type="Gene3D" id="3.80.30.20">
    <property type="entry name" value="tm_1862 like domain"/>
    <property type="match status" value="1"/>
</dbReference>
<dbReference type="InterPro" id="IPR025274">
    <property type="entry name" value="DUF4070"/>
</dbReference>
<dbReference type="GO" id="GO:0046872">
    <property type="term" value="F:metal ion binding"/>
    <property type="evidence" value="ECO:0007669"/>
    <property type="project" value="UniProtKB-KW"/>
</dbReference>
<dbReference type="AlphaFoldDB" id="A0A1F7F351"/>
<protein>
    <recommendedName>
        <fullName evidence="6">Radical SAM core domain-containing protein</fullName>
    </recommendedName>
</protein>
<dbReference type="Pfam" id="PF04055">
    <property type="entry name" value="Radical_SAM"/>
    <property type="match status" value="1"/>
</dbReference>
<evidence type="ECO:0000313" key="7">
    <source>
        <dbReference type="EMBL" id="OGK01079.1"/>
    </source>
</evidence>
<comment type="caution">
    <text evidence="7">The sequence shown here is derived from an EMBL/GenBank/DDBJ whole genome shotgun (WGS) entry which is preliminary data.</text>
</comment>
<sequence>MAGKNILLVWPKTDKGFYNFSPLNEIFGQKGQFYPLSLITVAGAMGPDWNYTIIDEEVEDVRDTHEQWADFIFISSNILQRKSAERLVGYFKSFNKPIVIGGPLLPTLDHVFENDNVSKVIGEIESLCDNSEKTIARQLADDMRKGILRKIYRASGHPDLREISPPRYDLLSGGSYFNVSLQTSRGCHNNCEFCQMVALYGRHRRKSIDQVLHELNLLHASGEGKTVYIVDDNFMGNINQEKNRAEFIALLEAIRDWQKERDFPFDFFSQCSLEIADHDDIVELMAAIGVNIMFLGIETLNTKALASVRKNQNLEKDQVAKVRKLQRYGMGIIAGLILGFDEDDEEAVDGQIRFIRESNIPLSGMSVLQAPLGTRLYKRLFEAGRISRDKDAITKSFRTNVILRQHPKTFYSGYLKFIKTVYAPVEYFNRCFRWIDGWNDAYVLSGKKGSIPANLYFIRIVRSIVIQGLFSGYRFQYWTYMLRAIWKYHGNINRLALAFYLAYFYRVVHDISQKVELFTRTLPDEIIREWEAYFGQQR</sequence>
<dbReference type="Pfam" id="PF13282">
    <property type="entry name" value="DUF4070"/>
    <property type="match status" value="1"/>
</dbReference>
<evidence type="ECO:0000256" key="3">
    <source>
        <dbReference type="ARBA" id="ARBA00022723"/>
    </source>
</evidence>
<dbReference type="PROSITE" id="PS51918">
    <property type="entry name" value="RADICAL_SAM"/>
    <property type="match status" value="1"/>
</dbReference>
<dbReference type="EMBL" id="MFYX01000134">
    <property type="protein sequence ID" value="OGK01079.1"/>
    <property type="molecule type" value="Genomic_DNA"/>
</dbReference>
<evidence type="ECO:0000313" key="8">
    <source>
        <dbReference type="Proteomes" id="UP000179243"/>
    </source>
</evidence>
<dbReference type="InterPro" id="IPR058240">
    <property type="entry name" value="rSAM_sf"/>
</dbReference>
<reference evidence="7 8" key="1">
    <citation type="journal article" date="2016" name="Nat. Commun.">
        <title>Thousands of microbial genomes shed light on interconnected biogeochemical processes in an aquifer system.</title>
        <authorList>
            <person name="Anantharaman K."/>
            <person name="Brown C.T."/>
            <person name="Hug L.A."/>
            <person name="Sharon I."/>
            <person name="Castelle C.J."/>
            <person name="Probst A.J."/>
            <person name="Thomas B.C."/>
            <person name="Singh A."/>
            <person name="Wilkins M.J."/>
            <person name="Karaoz U."/>
            <person name="Brodie E.L."/>
            <person name="Williams K.H."/>
            <person name="Hubbard S.S."/>
            <person name="Banfield J.F."/>
        </authorList>
    </citation>
    <scope>NUCLEOTIDE SEQUENCE [LARGE SCALE GENOMIC DNA]</scope>
</reference>
<evidence type="ECO:0000256" key="1">
    <source>
        <dbReference type="ARBA" id="ARBA00001966"/>
    </source>
</evidence>
<dbReference type="InterPro" id="IPR051198">
    <property type="entry name" value="BchE-like"/>
</dbReference>
<evidence type="ECO:0000256" key="5">
    <source>
        <dbReference type="ARBA" id="ARBA00023014"/>
    </source>
</evidence>
<dbReference type="InterPro" id="IPR023404">
    <property type="entry name" value="rSAM_horseshoe"/>
</dbReference>
<keyword evidence="2" id="KW-0949">S-adenosyl-L-methionine</keyword>
<dbReference type="SFLD" id="SFLDS00029">
    <property type="entry name" value="Radical_SAM"/>
    <property type="match status" value="1"/>
</dbReference>
<comment type="cofactor">
    <cofactor evidence="1">
        <name>[4Fe-4S] cluster</name>
        <dbReference type="ChEBI" id="CHEBI:49883"/>
    </cofactor>
</comment>
<dbReference type="GO" id="GO:0003824">
    <property type="term" value="F:catalytic activity"/>
    <property type="evidence" value="ECO:0007669"/>
    <property type="project" value="InterPro"/>
</dbReference>
<dbReference type="Proteomes" id="UP000179243">
    <property type="component" value="Unassembled WGS sequence"/>
</dbReference>
<dbReference type="SFLD" id="SFLDG01082">
    <property type="entry name" value="B12-binding_domain_containing"/>
    <property type="match status" value="1"/>
</dbReference>
<dbReference type="PANTHER" id="PTHR43409:SF3">
    <property type="entry name" value="HYPOTHETICAL METHYLTRANSFERASE"/>
    <property type="match status" value="1"/>
</dbReference>
<proteinExistence type="predicted"/>